<feature type="transmembrane region" description="Helical" evidence="3">
    <location>
        <begin position="453"/>
        <end position="469"/>
    </location>
</feature>
<dbReference type="AlphaFoldDB" id="A0A1U7CV02"/>
<feature type="compositionally biased region" description="Pro residues" evidence="2">
    <location>
        <begin position="129"/>
        <end position="140"/>
    </location>
</feature>
<feature type="transmembrane region" description="Helical" evidence="3">
    <location>
        <begin position="181"/>
        <end position="200"/>
    </location>
</feature>
<keyword evidence="3" id="KW-0472">Membrane</keyword>
<evidence type="ECO:0000256" key="3">
    <source>
        <dbReference type="SAM" id="Phobius"/>
    </source>
</evidence>
<feature type="transmembrane region" description="Helical" evidence="3">
    <location>
        <begin position="314"/>
        <end position="332"/>
    </location>
</feature>
<feature type="transmembrane region" description="Helical" evidence="3">
    <location>
        <begin position="206"/>
        <end position="225"/>
    </location>
</feature>
<keyword evidence="3" id="KW-0812">Transmembrane</keyword>
<feature type="coiled-coil region" evidence="1">
    <location>
        <begin position="21"/>
        <end position="48"/>
    </location>
</feature>
<feature type="transmembrane region" description="Helical" evidence="3">
    <location>
        <begin position="237"/>
        <end position="257"/>
    </location>
</feature>
<feature type="transmembrane region" description="Helical" evidence="3">
    <location>
        <begin position="779"/>
        <end position="796"/>
    </location>
</feature>
<dbReference type="STRING" id="1387353.BSF38_04330"/>
<feature type="transmembrane region" description="Helical" evidence="3">
    <location>
        <begin position="422"/>
        <end position="444"/>
    </location>
</feature>
<feature type="transmembrane region" description="Helical" evidence="3">
    <location>
        <begin position="690"/>
        <end position="708"/>
    </location>
</feature>
<feature type="region of interest" description="Disordered" evidence="2">
    <location>
        <begin position="119"/>
        <end position="142"/>
    </location>
</feature>
<evidence type="ECO:0000256" key="2">
    <source>
        <dbReference type="SAM" id="MobiDB-lite"/>
    </source>
</evidence>
<feature type="transmembrane region" description="Helical" evidence="3">
    <location>
        <begin position="720"/>
        <end position="738"/>
    </location>
</feature>
<keyword evidence="5" id="KW-1185">Reference proteome</keyword>
<dbReference type="InterPro" id="IPR019286">
    <property type="entry name" value="DUF2339_TM"/>
</dbReference>
<dbReference type="Pfam" id="PF10101">
    <property type="entry name" value="DUF2339"/>
    <property type="match status" value="1"/>
</dbReference>
<dbReference type="PANTHER" id="PTHR38434:SF1">
    <property type="entry name" value="BLL2549 PROTEIN"/>
    <property type="match status" value="1"/>
</dbReference>
<feature type="transmembrane region" description="Helical" evidence="3">
    <location>
        <begin position="750"/>
        <end position="772"/>
    </location>
</feature>
<proteinExistence type="predicted"/>
<feature type="transmembrane region" description="Helical" evidence="3">
    <location>
        <begin position="395"/>
        <end position="416"/>
    </location>
</feature>
<dbReference type="RefSeq" id="WP_076349124.1">
    <property type="nucleotide sequence ID" value="NZ_CP019082.1"/>
</dbReference>
<feature type="transmembrane region" description="Helical" evidence="3">
    <location>
        <begin position="505"/>
        <end position="525"/>
    </location>
</feature>
<keyword evidence="3" id="KW-1133">Transmembrane helix</keyword>
<protein>
    <recommendedName>
        <fullName evidence="6">DUF2339 domain-containing protein</fullName>
    </recommendedName>
</protein>
<dbReference type="PANTHER" id="PTHR38434">
    <property type="entry name" value="BLL2549 PROTEIN"/>
    <property type="match status" value="1"/>
</dbReference>
<gene>
    <name evidence="4" type="ORF">BSF38_04330</name>
</gene>
<keyword evidence="1" id="KW-0175">Coiled coil</keyword>
<feature type="transmembrane region" description="Helical" evidence="3">
    <location>
        <begin position="263"/>
        <end position="283"/>
    </location>
</feature>
<evidence type="ECO:0000256" key="1">
    <source>
        <dbReference type="SAM" id="Coils"/>
    </source>
</evidence>
<feature type="transmembrane region" description="Helical" evidence="3">
    <location>
        <begin position="808"/>
        <end position="826"/>
    </location>
</feature>
<sequence length="845" mass="92950">MLSELFVILAVFLISWQIWLLRQQSEMLESLERRLGSLRNDLLETRRELLSLWTRKAVTEKIEPSEPIAAEATAPAEPRVEVGWAAPPIHPKPSASPRDGWILEPGSTLVDPVLAEPTAVEKPVGSRPAPRPSAPLPPPREPSRFETAAKEILAKIGNWIVVGEEHRPAGYSMEFAVASTWLLRLGVVVLVTGVGFFLKYSIDHGWIAPAVRVALSMLAGAGLIVAGVRILGTLYHLLGHALIGGGIATLYFSVYAAAEFHHLIGPLPAFVLMALVTVTAGALAVRFDSLLIAVLGIVGGYGTPIILSSEQTNFSGLFSYILLLGCGVFFISFKKNWHLLNYLAFVFTYGLFFGAMTDYDPSHFWEAMLFLIGVFVLYSTTLFLFNIVQRTRSTLLELIGLLLNAGVFFASSYYLVRDVYGQRAVAVVTLGLAAFYVAHVYYFLARRIADRELMHGFMSLAIFFLGVTVPLILSWQWITVCWAVQALVMLWLADKVQSEFIRRAAFVMYAIVLYRFGLIDLPYQYGMRAPATAGATLGVYFAHLLQRLVVFGVPIGSVAGAYFLLQSPSSASALTVDPANNLPERVRSPWAVRGSVILAAGMAFLFLHLEIARTLGDLFPAAKMTTLTFLWLAMCWVLIRERRGEFARPIGIVLSLFVAGVLLKLFVFDLPAWNVSEDLVYGGAYSPLDAVMRLFDFGALIAFFMLAAPRVRHIPDAPSLSSVAAGLAIGLLFVFLTLELNTFLNQFVPTLRAGGISILWTVFALGLIVGGIQKQVRELRYVGLGLFTVVGFKVFLSDLATLDQFYRIIAFILLGILILFAAFLYLRSRAEFAKTPVANDQGALP</sequence>
<feature type="transmembrane region" description="Helical" evidence="3">
    <location>
        <begin position="6"/>
        <end position="22"/>
    </location>
</feature>
<reference evidence="5" key="1">
    <citation type="submission" date="2016-12" db="EMBL/GenBank/DDBJ databases">
        <title>Comparative genomics of four Isosphaeraceae planctomycetes: a common pool of plasmids and glycoside hydrolase genes.</title>
        <authorList>
            <person name="Ivanova A."/>
        </authorList>
    </citation>
    <scope>NUCLEOTIDE SEQUENCE [LARGE SCALE GENOMIC DNA]</scope>
    <source>
        <strain evidence="5">PX4</strain>
    </source>
</reference>
<evidence type="ECO:0000313" key="5">
    <source>
        <dbReference type="Proteomes" id="UP000186309"/>
    </source>
</evidence>
<feature type="transmembrane region" description="Helical" evidence="3">
    <location>
        <begin position="590"/>
        <end position="609"/>
    </location>
</feature>
<accession>A0A1U7CV02</accession>
<evidence type="ECO:0000313" key="4">
    <source>
        <dbReference type="EMBL" id="APW62777.1"/>
    </source>
</evidence>
<dbReference type="KEGG" id="pbor:BSF38_04330"/>
<feature type="transmembrane region" description="Helical" evidence="3">
    <location>
        <begin position="368"/>
        <end position="388"/>
    </location>
</feature>
<organism evidence="4 5">
    <name type="scientific">Paludisphaera borealis</name>
    <dbReference type="NCBI Taxonomy" id="1387353"/>
    <lineage>
        <taxon>Bacteria</taxon>
        <taxon>Pseudomonadati</taxon>
        <taxon>Planctomycetota</taxon>
        <taxon>Planctomycetia</taxon>
        <taxon>Isosphaerales</taxon>
        <taxon>Isosphaeraceae</taxon>
        <taxon>Paludisphaera</taxon>
    </lineage>
</organism>
<feature type="transmembrane region" description="Helical" evidence="3">
    <location>
        <begin position="621"/>
        <end position="639"/>
    </location>
</feature>
<feature type="transmembrane region" description="Helical" evidence="3">
    <location>
        <begin position="290"/>
        <end position="308"/>
    </location>
</feature>
<evidence type="ECO:0008006" key="6">
    <source>
        <dbReference type="Google" id="ProtNLM"/>
    </source>
</evidence>
<dbReference type="EMBL" id="CP019082">
    <property type="protein sequence ID" value="APW62777.1"/>
    <property type="molecule type" value="Genomic_DNA"/>
</dbReference>
<feature type="transmembrane region" description="Helical" evidence="3">
    <location>
        <begin position="339"/>
        <end position="356"/>
    </location>
</feature>
<name>A0A1U7CV02_9BACT</name>
<feature type="transmembrane region" description="Helical" evidence="3">
    <location>
        <begin position="651"/>
        <end position="670"/>
    </location>
</feature>
<dbReference type="Proteomes" id="UP000186309">
    <property type="component" value="Chromosome"/>
</dbReference>